<reference evidence="3" key="1">
    <citation type="submission" date="2015-10" db="EMBL/GenBank/DDBJ databases">
        <authorList>
            <person name="Gilbert D.G."/>
        </authorList>
    </citation>
    <scope>NUCLEOTIDE SEQUENCE</scope>
    <source>
        <strain evidence="3">Phyl III-seqv23</strain>
    </source>
</reference>
<keyword evidence="1" id="KW-0732">Signal</keyword>
<dbReference type="EMBL" id="CP025742">
    <property type="protein sequence ID" value="AYA49091.1"/>
    <property type="molecule type" value="Genomic_DNA"/>
</dbReference>
<dbReference type="InterPro" id="IPR042230">
    <property type="entry name" value="CusF_sf"/>
</dbReference>
<sequence>MKHTFALAFTLTLAASPVAFAATPMDGMDMKPAAQAGQSNPAPKPVAAEIRKIDPDTGKVTLKHGAIDNLGMGAMTMTFAVKDKASLKGFKEGDKVSAVFDRVNGQPTVVQMRP</sequence>
<dbReference type="Pfam" id="PF11604">
    <property type="entry name" value="CusF_Ec"/>
    <property type="match status" value="1"/>
</dbReference>
<proteinExistence type="predicted"/>
<feature type="chain" id="PRO_5014231719" evidence="1">
    <location>
        <begin position="22"/>
        <end position="114"/>
    </location>
</feature>
<dbReference type="EMBL" id="LN899827">
    <property type="protein sequence ID" value="CUV48044.1"/>
    <property type="molecule type" value="Genomic_DNA"/>
</dbReference>
<reference evidence="2" key="2">
    <citation type="submission" date="2018-01" db="EMBL/GenBank/DDBJ databases">
        <title>Ralstonia pseudosolanacearum P824 infects blueberry.</title>
        <authorList>
            <person name="Bocsanczy A.M."/>
            <person name="Norman D.J."/>
        </authorList>
    </citation>
    <scope>NUCLEOTIDE SEQUENCE</scope>
    <source>
        <strain evidence="2">P824</strain>
    </source>
</reference>
<dbReference type="Gene3D" id="2.40.50.320">
    <property type="entry name" value="Copper binding periplasmic protein CusF"/>
    <property type="match status" value="1"/>
</dbReference>
<evidence type="ECO:0000313" key="4">
    <source>
        <dbReference type="EMBL" id="CUV48044.1"/>
    </source>
</evidence>
<evidence type="ECO:0000256" key="1">
    <source>
        <dbReference type="SAM" id="SignalP"/>
    </source>
</evidence>
<dbReference type="PATRIC" id="fig|305.107.peg.2367"/>
<dbReference type="InterPro" id="IPR021647">
    <property type="entry name" value="CusF_Ec"/>
</dbReference>
<feature type="signal peptide" evidence="1">
    <location>
        <begin position="1"/>
        <end position="21"/>
    </location>
</feature>
<protein>
    <submittedName>
        <fullName evidence="3">Putative signal peptide protein</fullName>
    </submittedName>
</protein>
<dbReference type="Proteomes" id="UP000262427">
    <property type="component" value="Chromosome MP"/>
</dbReference>
<evidence type="ECO:0000313" key="2">
    <source>
        <dbReference type="EMBL" id="AYA49091.1"/>
    </source>
</evidence>
<gene>
    <name evidence="2" type="ORF">RSP824_22155</name>
    <name evidence="3" type="ORF">RUN1985_v1_940013</name>
    <name evidence="4" type="ORF">TO10_v1_1500014</name>
</gene>
<evidence type="ECO:0000313" key="5">
    <source>
        <dbReference type="Proteomes" id="UP000262427"/>
    </source>
</evidence>
<name>A0A0K1ZJK9_RALSL</name>
<accession>A0A0K1ZJK9</accession>
<evidence type="ECO:0000313" key="3">
    <source>
        <dbReference type="EMBL" id="CUV31599.1"/>
    </source>
</evidence>
<organism evidence="3">
    <name type="scientific">Ralstonia solanacearum</name>
    <name type="common">Pseudomonas solanacearum</name>
    <dbReference type="NCBI Taxonomy" id="305"/>
    <lineage>
        <taxon>Bacteria</taxon>
        <taxon>Pseudomonadati</taxon>
        <taxon>Pseudomonadota</taxon>
        <taxon>Betaproteobacteria</taxon>
        <taxon>Burkholderiales</taxon>
        <taxon>Burkholderiaceae</taxon>
        <taxon>Ralstonia</taxon>
        <taxon>Ralstonia solanacearum species complex</taxon>
    </lineage>
</organism>
<dbReference type="EMBL" id="LN899824">
    <property type="protein sequence ID" value="CUV31599.1"/>
    <property type="molecule type" value="Genomic_DNA"/>
</dbReference>
<dbReference type="AlphaFoldDB" id="A0A0K1ZJK9"/>
<reference evidence="5" key="3">
    <citation type="submission" date="2018-01" db="EMBL/GenBank/DDBJ databases">
        <title>Raltonia solanacearum P824 infects blueberry.</title>
        <authorList>
            <person name="Bocsanczy A.M."/>
            <person name="Norman D.J."/>
        </authorList>
    </citation>
    <scope>NUCLEOTIDE SEQUENCE [LARGE SCALE GENOMIC DNA]</scope>
    <source>
        <strain evidence="5">P824</strain>
    </source>
</reference>